<gene>
    <name evidence="5" type="ORF">FD03_GL000829</name>
</gene>
<dbReference type="PATRIC" id="fig|1423775.4.peg.847"/>
<evidence type="ECO:0000256" key="2">
    <source>
        <dbReference type="ARBA" id="ARBA00023034"/>
    </source>
</evidence>
<dbReference type="EMBL" id="AZDZ01000001">
    <property type="protein sequence ID" value="KRK81237.1"/>
    <property type="molecule type" value="Genomic_DNA"/>
</dbReference>
<dbReference type="GO" id="GO:0070273">
    <property type="term" value="F:phosphatidylinositol-4-phosphate binding"/>
    <property type="evidence" value="ECO:0007669"/>
    <property type="project" value="InterPro"/>
</dbReference>
<dbReference type="InterPro" id="IPR038261">
    <property type="entry name" value="GPP34-like_sf"/>
</dbReference>
<protein>
    <submittedName>
        <fullName evidence="5">Uncharacterized protein</fullName>
    </submittedName>
</protein>
<evidence type="ECO:0000313" key="5">
    <source>
        <dbReference type="EMBL" id="KRK81237.1"/>
    </source>
</evidence>
<reference evidence="5 6" key="1">
    <citation type="journal article" date="2015" name="Genome Announc.">
        <title>Expanding the biotechnology potential of lactobacilli through comparative genomics of 213 strains and associated genera.</title>
        <authorList>
            <person name="Sun Z."/>
            <person name="Harris H.M."/>
            <person name="McCann A."/>
            <person name="Guo C."/>
            <person name="Argimon S."/>
            <person name="Zhang W."/>
            <person name="Yang X."/>
            <person name="Jeffery I.B."/>
            <person name="Cooney J.C."/>
            <person name="Kagawa T.F."/>
            <person name="Liu W."/>
            <person name="Song Y."/>
            <person name="Salvetti E."/>
            <person name="Wrobel A."/>
            <person name="Rasinkangas P."/>
            <person name="Parkhill J."/>
            <person name="Rea M.C."/>
            <person name="O'Sullivan O."/>
            <person name="Ritari J."/>
            <person name="Douillard F.P."/>
            <person name="Paul Ross R."/>
            <person name="Yang R."/>
            <person name="Briner A.E."/>
            <person name="Felis G.E."/>
            <person name="de Vos W.M."/>
            <person name="Barrangou R."/>
            <person name="Klaenhammer T.R."/>
            <person name="Caufield P.W."/>
            <person name="Cui Y."/>
            <person name="Zhang H."/>
            <person name="O'Toole P.W."/>
        </authorList>
    </citation>
    <scope>NUCLEOTIDE SEQUENCE [LARGE SCALE GENOMIC DNA]</scope>
    <source>
        <strain evidence="5 6">DSM 19682</strain>
    </source>
</reference>
<keyword evidence="3" id="KW-0446">Lipid-binding</keyword>
<sequence length="212" mass="24405">MNLNIPQKYFILSCNEKGSVRIFKNTRRRAYLAESSFFDLALNDIIDLTDNSVIINKVLPDGKEYLNEFFQIINKNQGKSVTHVLRAMATKENITKQIYNEIGDSLVDKVDVTKAVTGIVFKTNNYLPDHRVKEDLVSDVRKEFLNSDSKVSPETFALLATLYGSHDLKTYFTPFELKQLKTNIEENQDDPTYEKLFELSKRLNRVILTLLG</sequence>
<organism evidence="5 6">
    <name type="scientific">Companilactobacillus nodensis DSM 19682 = JCM 14932 = NBRC 107160</name>
    <dbReference type="NCBI Taxonomy" id="1423775"/>
    <lineage>
        <taxon>Bacteria</taxon>
        <taxon>Bacillati</taxon>
        <taxon>Bacillota</taxon>
        <taxon>Bacilli</taxon>
        <taxon>Lactobacillales</taxon>
        <taxon>Lactobacillaceae</taxon>
        <taxon>Companilactobacillus</taxon>
    </lineage>
</organism>
<name>A0A0R1KCH9_9LACO</name>
<comment type="subcellular location">
    <subcellularLocation>
        <location evidence="1">Golgi apparatus membrane</location>
        <topology evidence="1">Peripheral membrane protein</topology>
        <orientation evidence="1">Cytoplasmic side</orientation>
    </subcellularLocation>
</comment>
<evidence type="ECO:0000256" key="1">
    <source>
        <dbReference type="ARBA" id="ARBA00004255"/>
    </source>
</evidence>
<dbReference type="Gene3D" id="1.10.3630.10">
    <property type="entry name" value="yeast vps74-n-term truncation variant domain like"/>
    <property type="match status" value="1"/>
</dbReference>
<evidence type="ECO:0000313" key="6">
    <source>
        <dbReference type="Proteomes" id="UP000051248"/>
    </source>
</evidence>
<dbReference type="STRING" id="1423775.FD03_GL000829"/>
<comment type="caution">
    <text evidence="5">The sequence shown here is derived from an EMBL/GenBank/DDBJ whole genome shotgun (WGS) entry which is preliminary data.</text>
</comment>
<proteinExistence type="predicted"/>
<dbReference type="eggNOG" id="ENOG5032USA">
    <property type="taxonomic scope" value="Bacteria"/>
</dbReference>
<keyword evidence="2" id="KW-0333">Golgi apparatus</keyword>
<dbReference type="GO" id="GO:0012505">
    <property type="term" value="C:endomembrane system"/>
    <property type="evidence" value="ECO:0007669"/>
    <property type="project" value="UniProtKB-ARBA"/>
</dbReference>
<keyword evidence="6" id="KW-1185">Reference proteome</keyword>
<dbReference type="GO" id="GO:0005737">
    <property type="term" value="C:cytoplasm"/>
    <property type="evidence" value="ECO:0007669"/>
    <property type="project" value="UniProtKB-ARBA"/>
</dbReference>
<dbReference type="Proteomes" id="UP000051248">
    <property type="component" value="Unassembled WGS sequence"/>
</dbReference>
<dbReference type="OrthoDB" id="2314846at2"/>
<keyword evidence="4" id="KW-0472">Membrane</keyword>
<dbReference type="InterPro" id="IPR008628">
    <property type="entry name" value="GPP34-like"/>
</dbReference>
<evidence type="ECO:0000256" key="4">
    <source>
        <dbReference type="ARBA" id="ARBA00023136"/>
    </source>
</evidence>
<dbReference type="AlphaFoldDB" id="A0A0R1KCH9"/>
<accession>A0A0R1KCH9</accession>
<dbReference type="RefSeq" id="WP_025023415.1">
    <property type="nucleotide sequence ID" value="NZ_AZDZ01000001.1"/>
</dbReference>
<evidence type="ECO:0000256" key="3">
    <source>
        <dbReference type="ARBA" id="ARBA00023121"/>
    </source>
</evidence>
<dbReference type="Pfam" id="PF05719">
    <property type="entry name" value="GPP34"/>
    <property type="match status" value="1"/>
</dbReference>